<keyword evidence="1" id="KW-1133">Transmembrane helix</keyword>
<feature type="transmembrane region" description="Helical" evidence="1">
    <location>
        <begin position="12"/>
        <end position="32"/>
    </location>
</feature>
<name>A0A942UYB8_9FIRM</name>
<organism evidence="2 3">
    <name type="scientific">Anaeromonas frigoriresistens</name>
    <dbReference type="NCBI Taxonomy" id="2683708"/>
    <lineage>
        <taxon>Bacteria</taxon>
        <taxon>Bacillati</taxon>
        <taxon>Bacillota</taxon>
        <taxon>Tissierellia</taxon>
        <taxon>Tissierellales</taxon>
        <taxon>Thermohalobacteraceae</taxon>
        <taxon>Anaeromonas</taxon>
    </lineage>
</organism>
<reference evidence="2" key="1">
    <citation type="submission" date="2019-12" db="EMBL/GenBank/DDBJ databases">
        <title>Clostridiaceae gen. nov. sp. nov., isolated from sediment in Xinjiang, China.</title>
        <authorList>
            <person name="Zhang R."/>
        </authorList>
    </citation>
    <scope>NUCLEOTIDE SEQUENCE</scope>
    <source>
        <strain evidence="2">D2Q-11</strain>
    </source>
</reference>
<evidence type="ECO:0000313" key="3">
    <source>
        <dbReference type="Proteomes" id="UP000724672"/>
    </source>
</evidence>
<evidence type="ECO:0000256" key="1">
    <source>
        <dbReference type="SAM" id="Phobius"/>
    </source>
</evidence>
<dbReference type="RefSeq" id="WP_203366982.1">
    <property type="nucleotide sequence ID" value="NZ_WSFT01000040.1"/>
</dbReference>
<keyword evidence="1" id="KW-0472">Membrane</keyword>
<proteinExistence type="predicted"/>
<dbReference type="AlphaFoldDB" id="A0A942UYB8"/>
<accession>A0A942UYB8</accession>
<dbReference type="EMBL" id="WSFT01000040">
    <property type="protein sequence ID" value="MBS4539059.1"/>
    <property type="molecule type" value="Genomic_DNA"/>
</dbReference>
<sequence length="61" mass="7061">MFKTAKRLLITEGILVLMFILLIALVTFDYVSYNQIKYLVYLILILNPIIGIKFLRLKGGK</sequence>
<dbReference type="Proteomes" id="UP000724672">
    <property type="component" value="Unassembled WGS sequence"/>
</dbReference>
<evidence type="ECO:0000313" key="2">
    <source>
        <dbReference type="EMBL" id="MBS4539059.1"/>
    </source>
</evidence>
<feature type="transmembrane region" description="Helical" evidence="1">
    <location>
        <begin position="38"/>
        <end position="55"/>
    </location>
</feature>
<keyword evidence="1" id="KW-0812">Transmembrane</keyword>
<keyword evidence="3" id="KW-1185">Reference proteome</keyword>
<comment type="caution">
    <text evidence="2">The sequence shown here is derived from an EMBL/GenBank/DDBJ whole genome shotgun (WGS) entry which is preliminary data.</text>
</comment>
<gene>
    <name evidence="2" type="ORF">GOQ27_11340</name>
</gene>
<protein>
    <submittedName>
        <fullName evidence="2">Uncharacterized protein</fullName>
    </submittedName>
</protein>